<reference evidence="1 2" key="1">
    <citation type="journal article" date="2016" name="Sci. Rep.">
        <title>A proposed integrated approach for the preclinical evaluation of phage therapy in Pseudomonas infections.</title>
        <authorList>
            <person name="Danis-Wlodarczyk K."/>
            <person name="Vandenheuvel D."/>
            <person name="Jang H.B."/>
            <person name="Briers Y."/>
            <person name="Olszak T."/>
            <person name="Arabski M."/>
            <person name="Wasik S."/>
            <person name="Drabik M."/>
            <person name="Higgins G."/>
            <person name="Tyrrell J."/>
            <person name="Harvey B.J."/>
            <person name="Noben J.P."/>
            <person name="Lavigne R."/>
            <person name="Drulis-Kawa Z."/>
        </authorList>
    </citation>
    <scope>NUCLEOTIDE SEQUENCE [LARGE SCALE GENOMIC DNA]</scope>
</reference>
<protein>
    <submittedName>
        <fullName evidence="1">Uncharacterized protein</fullName>
    </submittedName>
</protein>
<dbReference type="Proteomes" id="UP000224336">
    <property type="component" value="Segment"/>
</dbReference>
<evidence type="ECO:0000313" key="1">
    <source>
        <dbReference type="EMBL" id="ANM44785.1"/>
    </source>
</evidence>
<accession>A0A192Y606</accession>
<sequence length="85" mass="9995">MNSDKLRGILTDLGILPPRFVESTDIRVGNFRFQRWKTQVLKPAAPGYRKWIDVGRLEWVEVKYHLNKLLKENNLNIQEESNRSG</sequence>
<proteinExistence type="predicted"/>
<gene>
    <name evidence="1" type="ORF">KTN4_027</name>
</gene>
<name>A0A192Y606_9CAUD</name>
<evidence type="ECO:0000313" key="2">
    <source>
        <dbReference type="Proteomes" id="UP000224336"/>
    </source>
</evidence>
<dbReference type="EMBL" id="KU521356">
    <property type="protein sequence ID" value="ANM44785.1"/>
    <property type="molecule type" value="Genomic_DNA"/>
</dbReference>
<organism evidence="1 2">
    <name type="scientific">Pseudomonas phage KTN4</name>
    <dbReference type="NCBI Taxonomy" id="1862701"/>
    <lineage>
        <taxon>Viruses</taxon>
        <taxon>Duplodnaviria</taxon>
        <taxon>Heunggongvirae</taxon>
        <taxon>Uroviricota</taxon>
        <taxon>Caudoviricetes</taxon>
        <taxon>Chimalliviridae</taxon>
        <taxon>Phikzvirus</taxon>
        <taxon>Phikzvirus phiKZ</taxon>
    </lineage>
</organism>